<proteinExistence type="predicted"/>
<keyword evidence="1" id="KW-0677">Repeat</keyword>
<dbReference type="Pfam" id="PF01535">
    <property type="entry name" value="PPR"/>
    <property type="match status" value="1"/>
</dbReference>
<reference evidence="3" key="1">
    <citation type="submission" date="2021-02" db="EMBL/GenBank/DDBJ databases">
        <authorList>
            <person name="Dougan E. K."/>
            <person name="Rhodes N."/>
            <person name="Thang M."/>
            <person name="Chan C."/>
        </authorList>
    </citation>
    <scope>NUCLEOTIDE SEQUENCE</scope>
</reference>
<comment type="caution">
    <text evidence="3">The sequence shown here is derived from an EMBL/GenBank/DDBJ whole genome shotgun (WGS) entry which is preliminary data.</text>
</comment>
<organism evidence="3 4">
    <name type="scientific">Symbiodinium natans</name>
    <dbReference type="NCBI Taxonomy" id="878477"/>
    <lineage>
        <taxon>Eukaryota</taxon>
        <taxon>Sar</taxon>
        <taxon>Alveolata</taxon>
        <taxon>Dinophyceae</taxon>
        <taxon>Suessiales</taxon>
        <taxon>Symbiodiniaceae</taxon>
        <taxon>Symbiodinium</taxon>
    </lineage>
</organism>
<feature type="repeat" description="PPR" evidence="2">
    <location>
        <begin position="350"/>
        <end position="384"/>
    </location>
</feature>
<keyword evidence="4" id="KW-1185">Reference proteome</keyword>
<dbReference type="InterPro" id="IPR011990">
    <property type="entry name" value="TPR-like_helical_dom_sf"/>
</dbReference>
<dbReference type="AlphaFoldDB" id="A0A812II17"/>
<dbReference type="Proteomes" id="UP000604046">
    <property type="component" value="Unassembled WGS sequence"/>
</dbReference>
<evidence type="ECO:0000256" key="2">
    <source>
        <dbReference type="PROSITE-ProRule" id="PRU00708"/>
    </source>
</evidence>
<dbReference type="PANTHER" id="PTHR47447">
    <property type="entry name" value="OS03G0856100 PROTEIN"/>
    <property type="match status" value="1"/>
</dbReference>
<dbReference type="EMBL" id="CAJNDS010000266">
    <property type="protein sequence ID" value="CAE7035687.1"/>
    <property type="molecule type" value="Genomic_DNA"/>
</dbReference>
<dbReference type="InterPro" id="IPR002885">
    <property type="entry name" value="PPR_rpt"/>
</dbReference>
<accession>A0A812II17</accession>
<feature type="repeat" description="PPR" evidence="2">
    <location>
        <begin position="601"/>
        <end position="636"/>
    </location>
</feature>
<sequence length="673" mass="72173">MQTWGWRGGSRRLGSFHMAGGHWEKSLRLLEDARSLQMRPDGIAYSAAIGACQVGIQWAQAVWLLKKMQEDGIVPDENTMISAILSCRECEQLQAAEELQRQLDDFRRSERRPGARDGAKKGAYTCPGLAMELARTGVGLCTGSWLKAVEAVGDDVKTYADTNRSSRNLQWQQSLHAVAVVSFGSTPAVWTSLLSSCARQASWQAALMLLNQHPGIQSSQIFFNVAASACGGEAWTCSLSVIRDMRVRRFEADHFSYGASIAACTPVWNTALAALKTAEIQGVETNVIMAGAAIAGHEMPWSCGLELLSCQQRNLQRTNAISFNAAASSCERSSDWEAALSLVSRAGMPDETSWGILLSVLARSNRWQEALQCLRSIRLQALRANSIHATSALAATVSCKDGWKHALSLLHQVSMLGLQQNSFILSAAVSACDSHARWEQAACVLRTAVQEGLHVNPVVYNSVVSACASGIQWSGALHVLNSVQQAASLQAALQAGSNAAVEALGRSLLWPRALRCLRCLRLARQEANIVGQSSAITGCARAAAWACGLLLWQAMQAASAARFSDTSPTLNAVVTAASQGVWQLAVSFLQSPGDVREPLADAPTYGAALRACVGDAGAGDVALSLFERMRVQQVDPDEAAWSAVIAAARDDLQALAGLTVDLRRATLGRMREL</sequence>
<dbReference type="PROSITE" id="PS51375">
    <property type="entry name" value="PPR"/>
    <property type="match status" value="3"/>
</dbReference>
<protein>
    <submittedName>
        <fullName evidence="3">CRP1 protein</fullName>
    </submittedName>
</protein>
<name>A0A812II17_9DINO</name>
<evidence type="ECO:0000313" key="3">
    <source>
        <dbReference type="EMBL" id="CAE7035687.1"/>
    </source>
</evidence>
<evidence type="ECO:0000313" key="4">
    <source>
        <dbReference type="Proteomes" id="UP000604046"/>
    </source>
</evidence>
<gene>
    <name evidence="3" type="primary">CRP1</name>
    <name evidence="3" type="ORF">SNAT2548_LOCUS4331</name>
</gene>
<dbReference type="Gene3D" id="1.25.40.10">
    <property type="entry name" value="Tetratricopeptide repeat domain"/>
    <property type="match status" value="4"/>
</dbReference>
<dbReference type="PANTHER" id="PTHR47447:SF17">
    <property type="entry name" value="OS12G0638900 PROTEIN"/>
    <property type="match status" value="1"/>
</dbReference>
<dbReference type="OrthoDB" id="414524at2759"/>
<evidence type="ECO:0000256" key="1">
    <source>
        <dbReference type="ARBA" id="ARBA00022737"/>
    </source>
</evidence>
<feature type="repeat" description="PPR" evidence="2">
    <location>
        <begin position="41"/>
        <end position="75"/>
    </location>
</feature>